<protein>
    <recommendedName>
        <fullName evidence="3">Thiol:disulfide interchange protein DsbD N-terminal domain-containing protein</fullName>
    </recommendedName>
</protein>
<proteinExistence type="predicted"/>
<evidence type="ECO:0008006" key="3">
    <source>
        <dbReference type="Google" id="ProtNLM"/>
    </source>
</evidence>
<accession>A0A518IFE5</accession>
<reference evidence="1 2" key="1">
    <citation type="submission" date="2019-03" db="EMBL/GenBank/DDBJ databases">
        <title>Deep-cultivation of Planctomycetes and their phenomic and genomic characterization uncovers novel biology.</title>
        <authorList>
            <person name="Wiegand S."/>
            <person name="Jogler M."/>
            <person name="Boedeker C."/>
            <person name="Pinto D."/>
            <person name="Vollmers J."/>
            <person name="Rivas-Marin E."/>
            <person name="Kohn T."/>
            <person name="Peeters S.H."/>
            <person name="Heuer A."/>
            <person name="Rast P."/>
            <person name="Oberbeckmann S."/>
            <person name="Bunk B."/>
            <person name="Jeske O."/>
            <person name="Meyerdierks A."/>
            <person name="Storesund J.E."/>
            <person name="Kallscheuer N."/>
            <person name="Luecker S."/>
            <person name="Lage O.M."/>
            <person name="Pohl T."/>
            <person name="Merkel B.J."/>
            <person name="Hornburger P."/>
            <person name="Mueller R.-W."/>
            <person name="Bruemmer F."/>
            <person name="Labrenz M."/>
            <person name="Spormann A.M."/>
            <person name="Op den Camp H."/>
            <person name="Overmann J."/>
            <person name="Amann R."/>
            <person name="Jetten M.S.M."/>
            <person name="Mascher T."/>
            <person name="Medema M.H."/>
            <person name="Devos D.P."/>
            <person name="Kaster A.-K."/>
            <person name="Ovreas L."/>
            <person name="Rohde M."/>
            <person name="Galperin M.Y."/>
            <person name="Jogler C."/>
        </authorList>
    </citation>
    <scope>NUCLEOTIDE SEQUENCE [LARGE SCALE GENOMIC DNA]</scope>
    <source>
        <strain evidence="1 2">Enr17</strain>
    </source>
</reference>
<organism evidence="1 2">
    <name type="scientific">Gimesia fumaroli</name>
    <dbReference type="NCBI Taxonomy" id="2527976"/>
    <lineage>
        <taxon>Bacteria</taxon>
        <taxon>Pseudomonadati</taxon>
        <taxon>Planctomycetota</taxon>
        <taxon>Planctomycetia</taxon>
        <taxon>Planctomycetales</taxon>
        <taxon>Planctomycetaceae</taxon>
        <taxon>Gimesia</taxon>
    </lineage>
</organism>
<dbReference type="Proteomes" id="UP000318313">
    <property type="component" value="Chromosome"/>
</dbReference>
<evidence type="ECO:0000313" key="2">
    <source>
        <dbReference type="Proteomes" id="UP000318313"/>
    </source>
</evidence>
<sequence length="204" mass="22674">MNINAPASDKQRSTLIVWLIVYAGLSLFGCEKSVEQKHDAVNSTPQDLTQTEITEIEQKPTELTHRIKGKPVSVTLRVPKSHVKPGETLDLSVLFEIAPLWEIRAFDALPADTATQLTLNLPTGFQAAKVWESPSPDRSLAPVGHPAYMGKPVFHRHIQVTSDAEPGKQEITCHVSYQACDEFRCLKPAEIKLKVTVQVEKENQ</sequence>
<name>A0A518IFE5_9PLAN</name>
<dbReference type="OrthoDB" id="283249at2"/>
<dbReference type="AlphaFoldDB" id="A0A518IFE5"/>
<dbReference type="KEGG" id="gfm:Enr17x_38630"/>
<dbReference type="EMBL" id="CP037452">
    <property type="protein sequence ID" value="QDV51804.1"/>
    <property type="molecule type" value="Genomic_DNA"/>
</dbReference>
<gene>
    <name evidence="1" type="ORF">Enr17x_38630</name>
</gene>
<keyword evidence="2" id="KW-1185">Reference proteome</keyword>
<dbReference type="RefSeq" id="WP_145311201.1">
    <property type="nucleotide sequence ID" value="NZ_CP037452.1"/>
</dbReference>
<evidence type="ECO:0000313" key="1">
    <source>
        <dbReference type="EMBL" id="QDV51804.1"/>
    </source>
</evidence>